<dbReference type="Proteomes" id="UP000008784">
    <property type="component" value="Unassembled WGS sequence"/>
</dbReference>
<dbReference type="InParanoid" id="G1XPY0"/>
<dbReference type="EMBL" id="ADOT01000267">
    <property type="protein sequence ID" value="EGX44823.1"/>
    <property type="molecule type" value="Genomic_DNA"/>
</dbReference>
<dbReference type="HOGENOM" id="CLU_2235959_0_0_1"/>
<dbReference type="RefSeq" id="XP_011126542.1">
    <property type="nucleotide sequence ID" value="XM_011128240.1"/>
</dbReference>
<comment type="caution">
    <text evidence="1">The sequence shown here is derived from an EMBL/GenBank/DDBJ whole genome shotgun (WGS) entry which is preliminary data.</text>
</comment>
<protein>
    <submittedName>
        <fullName evidence="1">Uncharacterized protein</fullName>
    </submittedName>
</protein>
<sequence>MLGRFETTGIRNIDQCYANMRKTHHKLLTVSDSESSIMHTNYTLMQLRKCNTLDPLAMFAGMTTSELNKYLVISMLQRTLKCGLPVVGGVGTLGPKQVTTFKAVN</sequence>
<name>G1XPY0_ARTOA</name>
<dbReference type="GeneID" id="22897431"/>
<keyword evidence="2" id="KW-1185">Reference proteome</keyword>
<gene>
    <name evidence="1" type="ORF">AOL_s00176g105</name>
</gene>
<evidence type="ECO:0000313" key="1">
    <source>
        <dbReference type="EMBL" id="EGX44823.1"/>
    </source>
</evidence>
<organism evidence="1 2">
    <name type="scientific">Arthrobotrys oligospora (strain ATCC 24927 / CBS 115.81 / DSM 1491)</name>
    <name type="common">Nematode-trapping fungus</name>
    <name type="synonym">Didymozoophaga oligospora</name>
    <dbReference type="NCBI Taxonomy" id="756982"/>
    <lineage>
        <taxon>Eukaryota</taxon>
        <taxon>Fungi</taxon>
        <taxon>Dikarya</taxon>
        <taxon>Ascomycota</taxon>
        <taxon>Pezizomycotina</taxon>
        <taxon>Orbiliomycetes</taxon>
        <taxon>Orbiliales</taxon>
        <taxon>Orbiliaceae</taxon>
        <taxon>Orbilia</taxon>
        <taxon>Orbilia oligospora</taxon>
    </lineage>
</organism>
<accession>G1XPY0</accession>
<evidence type="ECO:0000313" key="2">
    <source>
        <dbReference type="Proteomes" id="UP000008784"/>
    </source>
</evidence>
<reference evidence="1 2" key="1">
    <citation type="journal article" date="2011" name="PLoS Pathog.">
        <title>Genomic and proteomic analyses of the fungus Arthrobotrys oligospora provide insights into nematode-trap formation.</title>
        <authorList>
            <person name="Yang J."/>
            <person name="Wang L."/>
            <person name="Ji X."/>
            <person name="Feng Y."/>
            <person name="Li X."/>
            <person name="Zou C."/>
            <person name="Xu J."/>
            <person name="Ren Y."/>
            <person name="Mi Q."/>
            <person name="Wu J."/>
            <person name="Liu S."/>
            <person name="Liu Y."/>
            <person name="Huang X."/>
            <person name="Wang H."/>
            <person name="Niu X."/>
            <person name="Li J."/>
            <person name="Liang L."/>
            <person name="Luo Y."/>
            <person name="Ji K."/>
            <person name="Zhou W."/>
            <person name="Yu Z."/>
            <person name="Li G."/>
            <person name="Liu Y."/>
            <person name="Li L."/>
            <person name="Qiao M."/>
            <person name="Feng L."/>
            <person name="Zhang K.-Q."/>
        </authorList>
    </citation>
    <scope>NUCLEOTIDE SEQUENCE [LARGE SCALE GENOMIC DNA]</scope>
    <source>
        <strain evidence="2">ATCC 24927 / CBS 115.81 / DSM 1491</strain>
    </source>
</reference>
<dbReference type="AlphaFoldDB" id="G1XPY0"/>
<proteinExistence type="predicted"/>